<reference evidence="1" key="1">
    <citation type="submission" date="2022-04" db="EMBL/GenBank/DDBJ databases">
        <title>Lysobacter sp. CAU 1642 isolated from sea sand.</title>
        <authorList>
            <person name="Kim W."/>
        </authorList>
    </citation>
    <scope>NUCLEOTIDE SEQUENCE</scope>
    <source>
        <strain evidence="1">CAU 1642</strain>
    </source>
</reference>
<evidence type="ECO:0000313" key="1">
    <source>
        <dbReference type="EMBL" id="MCK7592858.1"/>
    </source>
</evidence>
<accession>A0ABT0GEJ8</accession>
<evidence type="ECO:0000313" key="2">
    <source>
        <dbReference type="Proteomes" id="UP001431449"/>
    </source>
</evidence>
<dbReference type="Proteomes" id="UP001431449">
    <property type="component" value="Unassembled WGS sequence"/>
</dbReference>
<evidence type="ECO:0008006" key="3">
    <source>
        <dbReference type="Google" id="ProtNLM"/>
    </source>
</evidence>
<dbReference type="RefSeq" id="WP_248205389.1">
    <property type="nucleotide sequence ID" value="NZ_JALNMH010000002.1"/>
</dbReference>
<comment type="caution">
    <text evidence="1">The sequence shown here is derived from an EMBL/GenBank/DDBJ whole genome shotgun (WGS) entry which is preliminary data.</text>
</comment>
<proteinExistence type="predicted"/>
<sequence length="168" mass="18481">MTLFAAPLVLLALAAEPASVPPPASDCTAAEHRAFDFWLGEWKVQANGQLAGQNRISEEQAGCVLREEWRGAKGLNGTSLNFYDRGDGRWHQLWVDSQGNVLRLAGNAPASGEMRLESDPAAPGPRQRIHWRLREDGVVVQHWEQSTDGGESWTTAFLGEYRKAAEGK</sequence>
<keyword evidence="2" id="KW-1185">Reference proteome</keyword>
<dbReference type="EMBL" id="JALNMH010000002">
    <property type="protein sequence ID" value="MCK7592858.1"/>
    <property type="molecule type" value="Genomic_DNA"/>
</dbReference>
<name>A0ABT0GEJ8_9GAMM</name>
<organism evidence="1 2">
    <name type="scientific">Pseudomarimonas salicorniae</name>
    <dbReference type="NCBI Taxonomy" id="2933270"/>
    <lineage>
        <taxon>Bacteria</taxon>
        <taxon>Pseudomonadati</taxon>
        <taxon>Pseudomonadota</taxon>
        <taxon>Gammaproteobacteria</taxon>
        <taxon>Lysobacterales</taxon>
        <taxon>Lysobacteraceae</taxon>
        <taxon>Pseudomarimonas</taxon>
    </lineage>
</organism>
<gene>
    <name evidence="1" type="ORF">M0G41_04150</name>
</gene>
<protein>
    <recommendedName>
        <fullName evidence="3">DUF1579 domain-containing protein</fullName>
    </recommendedName>
</protein>